<name>I4D3C4_DESAJ</name>
<reference evidence="2 3" key="1">
    <citation type="journal article" date="2012" name="J. Bacteriol.">
        <title>Complete genome sequences of Desulfosporosinus orientis DSM765T, Desulfosporosinus youngiae DSM17734T, Desulfosporosinus meridiei DSM13257T, and Desulfosporosinus acidiphilus DSM22704T.</title>
        <authorList>
            <person name="Pester M."/>
            <person name="Brambilla E."/>
            <person name="Alazard D."/>
            <person name="Rattei T."/>
            <person name="Weinmaier T."/>
            <person name="Han J."/>
            <person name="Lucas S."/>
            <person name="Lapidus A."/>
            <person name="Cheng J.F."/>
            <person name="Goodwin L."/>
            <person name="Pitluck S."/>
            <person name="Peters L."/>
            <person name="Ovchinnikova G."/>
            <person name="Teshima H."/>
            <person name="Detter J.C."/>
            <person name="Han C.S."/>
            <person name="Tapia R."/>
            <person name="Land M.L."/>
            <person name="Hauser L."/>
            <person name="Kyrpides N.C."/>
            <person name="Ivanova N.N."/>
            <person name="Pagani I."/>
            <person name="Huntmann M."/>
            <person name="Wei C.L."/>
            <person name="Davenport K.W."/>
            <person name="Daligault H."/>
            <person name="Chain P.S."/>
            <person name="Chen A."/>
            <person name="Mavromatis K."/>
            <person name="Markowitz V."/>
            <person name="Szeto E."/>
            <person name="Mikhailova N."/>
            <person name="Pati A."/>
            <person name="Wagner M."/>
            <person name="Woyke T."/>
            <person name="Ollivier B."/>
            <person name="Klenk H.P."/>
            <person name="Spring S."/>
            <person name="Loy A."/>
        </authorList>
    </citation>
    <scope>NUCLEOTIDE SEQUENCE [LARGE SCALE GENOMIC DNA]</scope>
    <source>
        <strain evidence="3">DSM 22704 / JCM 16185 / SJ4</strain>
    </source>
</reference>
<evidence type="ECO:0000313" key="3">
    <source>
        <dbReference type="Proteomes" id="UP000002892"/>
    </source>
</evidence>
<gene>
    <name evidence="2" type="ordered locus">Desaci_1271</name>
</gene>
<dbReference type="Gene3D" id="1.10.3210.10">
    <property type="entry name" value="Hypothetical protein af1432"/>
    <property type="match status" value="2"/>
</dbReference>
<keyword evidence="3" id="KW-1185">Reference proteome</keyword>
<dbReference type="OrthoDB" id="9798833at2"/>
<dbReference type="RefSeq" id="WP_014826305.1">
    <property type="nucleotide sequence ID" value="NC_018068.1"/>
</dbReference>
<accession>I4D3C4</accession>
<dbReference type="Pfam" id="PF13487">
    <property type="entry name" value="HD_5"/>
    <property type="match status" value="2"/>
</dbReference>
<dbReference type="InterPro" id="IPR003607">
    <property type="entry name" value="HD/PDEase_dom"/>
</dbReference>
<feature type="domain" description="HD-GYP" evidence="1">
    <location>
        <begin position="5"/>
        <end position="197"/>
    </location>
</feature>
<dbReference type="eggNOG" id="COG2206">
    <property type="taxonomic scope" value="Bacteria"/>
</dbReference>
<feature type="domain" description="HD-GYP" evidence="1">
    <location>
        <begin position="215"/>
        <end position="408"/>
    </location>
</feature>
<dbReference type="KEGG" id="dai:Desaci_1271"/>
<dbReference type="AlphaFoldDB" id="I4D3C4"/>
<dbReference type="PANTHER" id="PTHR43155:SF1">
    <property type="entry name" value="3'3'-CGAMP-SPECIFIC PHOSPHODIESTERASE 1"/>
    <property type="match status" value="1"/>
</dbReference>
<evidence type="ECO:0000313" key="2">
    <source>
        <dbReference type="EMBL" id="AFM40298.1"/>
    </source>
</evidence>
<dbReference type="SUPFAM" id="SSF109604">
    <property type="entry name" value="HD-domain/PDEase-like"/>
    <property type="match status" value="2"/>
</dbReference>
<dbReference type="STRING" id="646529.Desaci_1271"/>
<sequence length="408" mass="46679">MDFNLNEFLGAVANTLDIIEKDIFGVATNHSKRLAYISVIIAHELRLTNAETFDLASLAMLHDNGASMKILHDSLKGTPKEKINMLESRKEHCIIGEDNLRDFPFLTQPQNVIKYHHERNDGSGFFGLSKDEIPMMSQIIALADTLDLAFDLRNTVNKEVIRIFVNQHKNTFFSPWIVNVFNKISDLDNVWQALSDENIDVGLIKVIPKYSYKLDYLEIHTITKTLSKIIDAKSQYTQTHSSGLSGKMETMAEFYGFDSIMTLKLLISTDLHDLGKLAISNRILDKPGKLSNEEYEEIQKHPSITRQCLQSIRGFEEITQWASNHHEKLDGSGYPQGLKAKDLDFNSRLITCLDIYQALREERPYRKSMDHKEAMVILKDMVEYGRLDQTIVKDIDFVFSNVSSRLRG</sequence>
<organism evidence="2 3">
    <name type="scientific">Desulfosporosinus acidiphilus (strain DSM 22704 / JCM 16185 / SJ4)</name>
    <dbReference type="NCBI Taxonomy" id="646529"/>
    <lineage>
        <taxon>Bacteria</taxon>
        <taxon>Bacillati</taxon>
        <taxon>Bacillota</taxon>
        <taxon>Clostridia</taxon>
        <taxon>Eubacteriales</taxon>
        <taxon>Desulfitobacteriaceae</taxon>
        <taxon>Desulfosporosinus</taxon>
    </lineage>
</organism>
<dbReference type="SMART" id="SM00471">
    <property type="entry name" value="HDc"/>
    <property type="match status" value="2"/>
</dbReference>
<proteinExistence type="predicted"/>
<dbReference type="HOGENOM" id="CLU_040286_2_0_9"/>
<dbReference type="EMBL" id="CP003639">
    <property type="protein sequence ID" value="AFM40298.1"/>
    <property type="molecule type" value="Genomic_DNA"/>
</dbReference>
<dbReference type="Proteomes" id="UP000002892">
    <property type="component" value="Chromosome"/>
</dbReference>
<protein>
    <submittedName>
        <fullName evidence="2">HD-GYP domain-containing protein</fullName>
    </submittedName>
</protein>
<dbReference type="CDD" id="cd00077">
    <property type="entry name" value="HDc"/>
    <property type="match status" value="2"/>
</dbReference>
<evidence type="ECO:0000259" key="1">
    <source>
        <dbReference type="PROSITE" id="PS51832"/>
    </source>
</evidence>
<dbReference type="PANTHER" id="PTHR43155">
    <property type="entry name" value="CYCLIC DI-GMP PHOSPHODIESTERASE PA4108-RELATED"/>
    <property type="match status" value="1"/>
</dbReference>
<dbReference type="PROSITE" id="PS51832">
    <property type="entry name" value="HD_GYP"/>
    <property type="match status" value="2"/>
</dbReference>
<dbReference type="InterPro" id="IPR037522">
    <property type="entry name" value="HD_GYP_dom"/>
</dbReference>